<keyword evidence="3" id="KW-1185">Reference proteome</keyword>
<accession>A0A7T8JUA4</accession>
<evidence type="ECO:0000256" key="1">
    <source>
        <dbReference type="SAM" id="MobiDB-lite"/>
    </source>
</evidence>
<dbReference type="AlphaFoldDB" id="A0A7T8JUA4"/>
<gene>
    <name evidence="2" type="ORF">FKW44_022877</name>
</gene>
<proteinExistence type="predicted"/>
<feature type="region of interest" description="Disordered" evidence="1">
    <location>
        <begin position="56"/>
        <end position="77"/>
    </location>
</feature>
<organism evidence="2 3">
    <name type="scientific">Caligus rogercresseyi</name>
    <name type="common">Sea louse</name>
    <dbReference type="NCBI Taxonomy" id="217165"/>
    <lineage>
        <taxon>Eukaryota</taxon>
        <taxon>Metazoa</taxon>
        <taxon>Ecdysozoa</taxon>
        <taxon>Arthropoda</taxon>
        <taxon>Crustacea</taxon>
        <taxon>Multicrustacea</taxon>
        <taxon>Hexanauplia</taxon>
        <taxon>Copepoda</taxon>
        <taxon>Siphonostomatoida</taxon>
        <taxon>Caligidae</taxon>
        <taxon>Caligus</taxon>
    </lineage>
</organism>
<reference evidence="3" key="1">
    <citation type="submission" date="2021-01" db="EMBL/GenBank/DDBJ databases">
        <title>Caligus Genome Assembly.</title>
        <authorList>
            <person name="Gallardo-Escarate C."/>
        </authorList>
    </citation>
    <scope>NUCLEOTIDE SEQUENCE [LARGE SCALE GENOMIC DNA]</scope>
</reference>
<sequence length="77" mass="8424">PMGSPKNLQNSLKNQLPTLVPTETLSTKDYYPGDEILSDVKEEGLLLVVIISTYSEGAPPQMPNISTPGLKRRPRTS</sequence>
<protein>
    <submittedName>
        <fullName evidence="2">Uncharacterized protein</fullName>
    </submittedName>
</protein>
<dbReference type="Proteomes" id="UP000595437">
    <property type="component" value="Chromosome 17"/>
</dbReference>
<dbReference type="EMBL" id="CP045906">
    <property type="protein sequence ID" value="QQP34839.1"/>
    <property type="molecule type" value="Genomic_DNA"/>
</dbReference>
<evidence type="ECO:0000313" key="3">
    <source>
        <dbReference type="Proteomes" id="UP000595437"/>
    </source>
</evidence>
<name>A0A7T8JUA4_CALRO</name>
<feature type="region of interest" description="Disordered" evidence="1">
    <location>
        <begin position="1"/>
        <end position="21"/>
    </location>
</feature>
<feature type="non-terminal residue" evidence="2">
    <location>
        <position position="1"/>
    </location>
</feature>
<feature type="non-terminal residue" evidence="2">
    <location>
        <position position="77"/>
    </location>
</feature>
<evidence type="ECO:0000313" key="2">
    <source>
        <dbReference type="EMBL" id="QQP34839.1"/>
    </source>
</evidence>